<name>A0A1I6PEL3_9FLAO</name>
<dbReference type="InterPro" id="IPR021428">
    <property type="entry name" value="DUF3078"/>
</dbReference>
<dbReference type="OrthoDB" id="1495718at2"/>
<reference evidence="3" key="1">
    <citation type="submission" date="2016-10" db="EMBL/GenBank/DDBJ databases">
        <authorList>
            <person name="Varghese N."/>
            <person name="Submissions S."/>
        </authorList>
    </citation>
    <scope>NUCLEOTIDE SEQUENCE [LARGE SCALE GENOMIC DNA]</scope>
    <source>
        <strain evidence="3">DSM 24450</strain>
    </source>
</reference>
<dbReference type="Proteomes" id="UP000199312">
    <property type="component" value="Unassembled WGS sequence"/>
</dbReference>
<dbReference type="EMBL" id="FOZP01000002">
    <property type="protein sequence ID" value="SFS38652.1"/>
    <property type="molecule type" value="Genomic_DNA"/>
</dbReference>
<gene>
    <name evidence="2" type="ORF">SAMN04488006_0959</name>
</gene>
<dbReference type="AlphaFoldDB" id="A0A1I6PEL3"/>
<protein>
    <recommendedName>
        <fullName evidence="4">DUF3078 domain-containing protein</fullName>
    </recommendedName>
</protein>
<evidence type="ECO:0008006" key="4">
    <source>
        <dbReference type="Google" id="ProtNLM"/>
    </source>
</evidence>
<feature type="chain" id="PRO_5011499506" description="DUF3078 domain-containing protein" evidence="1">
    <location>
        <begin position="20"/>
        <end position="289"/>
    </location>
</feature>
<proteinExistence type="predicted"/>
<dbReference type="STRING" id="593133.SAMN04488006_0959"/>
<keyword evidence="3" id="KW-1185">Reference proteome</keyword>
<organism evidence="2 3">
    <name type="scientific">Lutibacter maritimus</name>
    <dbReference type="NCBI Taxonomy" id="593133"/>
    <lineage>
        <taxon>Bacteria</taxon>
        <taxon>Pseudomonadati</taxon>
        <taxon>Bacteroidota</taxon>
        <taxon>Flavobacteriia</taxon>
        <taxon>Flavobacteriales</taxon>
        <taxon>Flavobacteriaceae</taxon>
        <taxon>Lutibacter</taxon>
    </lineage>
</organism>
<evidence type="ECO:0000313" key="2">
    <source>
        <dbReference type="EMBL" id="SFS38652.1"/>
    </source>
</evidence>
<dbReference type="RefSeq" id="WP_090223373.1">
    <property type="nucleotide sequence ID" value="NZ_FOZP01000002.1"/>
</dbReference>
<keyword evidence="1" id="KW-0732">Signal</keyword>
<dbReference type="Pfam" id="PF11276">
    <property type="entry name" value="DUF3078"/>
    <property type="match status" value="1"/>
</dbReference>
<accession>A0A1I6PEL3</accession>
<evidence type="ECO:0000256" key="1">
    <source>
        <dbReference type="SAM" id="SignalP"/>
    </source>
</evidence>
<feature type="signal peptide" evidence="1">
    <location>
        <begin position="1"/>
        <end position="19"/>
    </location>
</feature>
<sequence length="289" mass="32626">MKKVILFIAITCSINSLFAQEKEGPKDGWTKNGKISLLFNQSAFSNWVAGGENNIAGNLGLNYDFNYVKGNLNWDNKIIAAYGLTKSKNSPFEKKTDDRFEFNSVVGKKASGYWFYSGFLNFKTQFTEGYKYETDANGAEIRTSYTNFMSPANLSFGPGMLWKKSDNFKFNLAPATAKIVIVDKDLTLPNDAYFGVEEGKSTRFELGFNAAAYAKVNVMENVSMENILNLYSNYLEDPQNIDLDYTMNLVMAINKYLSANVSFQTIYDDNAFEGFQIREVFGLGVNYEF</sequence>
<evidence type="ECO:0000313" key="3">
    <source>
        <dbReference type="Proteomes" id="UP000199312"/>
    </source>
</evidence>